<dbReference type="InterPro" id="IPR028359">
    <property type="entry name" value="UDP_ManNAc/GlcNAc_DH"/>
</dbReference>
<dbReference type="GO" id="GO:0016628">
    <property type="term" value="F:oxidoreductase activity, acting on the CH-CH group of donors, NAD or NADP as acceptor"/>
    <property type="evidence" value="ECO:0007669"/>
    <property type="project" value="InterPro"/>
</dbReference>
<protein>
    <submittedName>
        <fullName evidence="6">UDP-N-acetyl-D-galactosamine dehydrogenase</fullName>
    </submittedName>
</protein>
<dbReference type="GO" id="GO:0016616">
    <property type="term" value="F:oxidoreductase activity, acting on the CH-OH group of donors, NAD or NADP as acceptor"/>
    <property type="evidence" value="ECO:0007669"/>
    <property type="project" value="InterPro"/>
</dbReference>
<dbReference type="EMBL" id="RKRE01000002">
    <property type="protein sequence ID" value="RPF47012.1"/>
    <property type="molecule type" value="Genomic_DNA"/>
</dbReference>
<evidence type="ECO:0000313" key="6">
    <source>
        <dbReference type="EMBL" id="RPF47012.1"/>
    </source>
</evidence>
<dbReference type="SUPFAM" id="SSF51735">
    <property type="entry name" value="NAD(P)-binding Rossmann-fold domains"/>
    <property type="match status" value="1"/>
</dbReference>
<dbReference type="GO" id="GO:0000271">
    <property type="term" value="P:polysaccharide biosynthetic process"/>
    <property type="evidence" value="ECO:0007669"/>
    <property type="project" value="InterPro"/>
</dbReference>
<gene>
    <name evidence="6" type="ORF">EDD75_1282</name>
</gene>
<dbReference type="SMART" id="SM00984">
    <property type="entry name" value="UDPG_MGDP_dh_C"/>
    <property type="match status" value="1"/>
</dbReference>
<dbReference type="InterPro" id="IPR001732">
    <property type="entry name" value="UDP-Glc/GDP-Man_DH_N"/>
</dbReference>
<accession>A0A3N5BG12</accession>
<evidence type="ECO:0000256" key="2">
    <source>
        <dbReference type="ARBA" id="ARBA00023002"/>
    </source>
</evidence>
<dbReference type="Pfam" id="PF03720">
    <property type="entry name" value="UDPG_MGDP_dh_C"/>
    <property type="match status" value="1"/>
</dbReference>
<evidence type="ECO:0000313" key="7">
    <source>
        <dbReference type="Proteomes" id="UP000282654"/>
    </source>
</evidence>
<keyword evidence="7" id="KW-1185">Reference proteome</keyword>
<dbReference type="InterPro" id="IPR017476">
    <property type="entry name" value="UDP-Glc/GDP-Man"/>
</dbReference>
<dbReference type="PANTHER" id="PTHR43491:SF2">
    <property type="entry name" value="UDP-N-ACETYL-D-MANNOSAMINE DEHYDROGENASE"/>
    <property type="match status" value="1"/>
</dbReference>
<dbReference type="NCBIfam" id="TIGR03026">
    <property type="entry name" value="NDP-sugDHase"/>
    <property type="match status" value="1"/>
</dbReference>
<dbReference type="SUPFAM" id="SSF48179">
    <property type="entry name" value="6-phosphogluconate dehydrogenase C-terminal domain-like"/>
    <property type="match status" value="1"/>
</dbReference>
<comment type="similarity">
    <text evidence="1 4">Belongs to the UDP-glucose/GDP-mannose dehydrogenase family.</text>
</comment>
<dbReference type="InterPro" id="IPR014027">
    <property type="entry name" value="UDP-Glc/GDP-Man_DH_C"/>
</dbReference>
<sequence>MEDMPCVVVVGLGYVGLALATAFAKKTRTIGFDINPGRVEALRQGIDANGEAAPADLQSPHLTFTADPAALRKAQFIIVAVPTPVDAHKRPDLSHLTNASRLVGQNLSPGAIVIYESTVYPGVTEEICLPILEEASGLKAGRDFKIAYSPERVNPGDPEHTLEKIVKVVAAQDKETLEKVAWLYGLVVKAGVYRAPNIKTAEAAKVIENIQRDLNIALMNELALIFHRLGLDTREVLAAARTKWNFLPFEPGLVGGHCIPVDPYYLTYKAEETGYHPEVILAGRRINDQMGLYVAQQTVKLLIRSGKAVLGAKALVLGVTFKENVRDVRNSRVADLVQEITNYGVSVVVYDPLIEPEKIRQLGLEPVSDPFAGKERYDAVILAVPHRAFREKGPGAYIKLLDSTAGPGVIVDVRRVLPKDAITSAGAIYWGL</sequence>
<keyword evidence="3" id="KW-0520">NAD</keyword>
<proteinExistence type="inferred from homology"/>
<evidence type="ECO:0000256" key="4">
    <source>
        <dbReference type="PIRNR" id="PIRNR000124"/>
    </source>
</evidence>
<dbReference type="Pfam" id="PF03721">
    <property type="entry name" value="UDPG_MGDP_dh_N"/>
    <property type="match status" value="1"/>
</dbReference>
<dbReference type="PIRSF" id="PIRSF000124">
    <property type="entry name" value="UDPglc_GDPman_dh"/>
    <property type="match status" value="1"/>
</dbReference>
<evidence type="ECO:0000259" key="5">
    <source>
        <dbReference type="SMART" id="SM00984"/>
    </source>
</evidence>
<dbReference type="InterPro" id="IPR008927">
    <property type="entry name" value="6-PGluconate_DH-like_C_sf"/>
</dbReference>
<dbReference type="GO" id="GO:0051287">
    <property type="term" value="F:NAD binding"/>
    <property type="evidence" value="ECO:0007669"/>
    <property type="project" value="InterPro"/>
</dbReference>
<dbReference type="InterPro" id="IPR014026">
    <property type="entry name" value="UDP-Glc/GDP-Man_DH_dimer"/>
</dbReference>
<dbReference type="Proteomes" id="UP000282654">
    <property type="component" value="Unassembled WGS sequence"/>
</dbReference>
<dbReference type="InterPro" id="IPR036220">
    <property type="entry name" value="UDP-Glc/GDP-Man_DH_C_sf"/>
</dbReference>
<evidence type="ECO:0000256" key="1">
    <source>
        <dbReference type="ARBA" id="ARBA00006601"/>
    </source>
</evidence>
<dbReference type="Pfam" id="PF00984">
    <property type="entry name" value="UDPG_MGDP_dh"/>
    <property type="match status" value="1"/>
</dbReference>
<dbReference type="RefSeq" id="WP_123929659.1">
    <property type="nucleotide sequence ID" value="NZ_RKRE01000002.1"/>
</dbReference>
<dbReference type="OrthoDB" id="9803238at2"/>
<feature type="domain" description="UDP-glucose/GDP-mannose dehydrogenase C-terminal" evidence="5">
    <location>
        <begin position="315"/>
        <end position="419"/>
    </location>
</feature>
<organism evidence="6 7">
    <name type="scientific">Thermodesulfitimonas autotrophica</name>
    <dbReference type="NCBI Taxonomy" id="1894989"/>
    <lineage>
        <taxon>Bacteria</taxon>
        <taxon>Bacillati</taxon>
        <taxon>Bacillota</taxon>
        <taxon>Clostridia</taxon>
        <taxon>Thermoanaerobacterales</taxon>
        <taxon>Thermoanaerobacteraceae</taxon>
        <taxon>Thermodesulfitimonas</taxon>
    </lineage>
</organism>
<dbReference type="Gene3D" id="3.40.50.720">
    <property type="entry name" value="NAD(P)-binding Rossmann-like Domain"/>
    <property type="match status" value="2"/>
</dbReference>
<reference evidence="6 7" key="1">
    <citation type="submission" date="2018-11" db="EMBL/GenBank/DDBJ databases">
        <title>Genomic Encyclopedia of Type Strains, Phase IV (KMG-IV): sequencing the most valuable type-strain genomes for metagenomic binning, comparative biology and taxonomic classification.</title>
        <authorList>
            <person name="Goeker M."/>
        </authorList>
    </citation>
    <scope>NUCLEOTIDE SEQUENCE [LARGE SCALE GENOMIC DNA]</scope>
    <source>
        <strain evidence="6 7">DSM 102936</strain>
    </source>
</reference>
<dbReference type="SUPFAM" id="SSF52413">
    <property type="entry name" value="UDP-glucose/GDP-mannose dehydrogenase C-terminal domain"/>
    <property type="match status" value="1"/>
</dbReference>
<dbReference type="PANTHER" id="PTHR43491">
    <property type="entry name" value="UDP-N-ACETYL-D-MANNOSAMINE DEHYDROGENASE"/>
    <property type="match status" value="1"/>
</dbReference>
<evidence type="ECO:0000256" key="3">
    <source>
        <dbReference type="ARBA" id="ARBA00023027"/>
    </source>
</evidence>
<name>A0A3N5BG12_9THEO</name>
<dbReference type="AlphaFoldDB" id="A0A3N5BG12"/>
<comment type="caution">
    <text evidence="6">The sequence shown here is derived from an EMBL/GenBank/DDBJ whole genome shotgun (WGS) entry which is preliminary data.</text>
</comment>
<keyword evidence="2" id="KW-0560">Oxidoreductase</keyword>
<dbReference type="PIRSF" id="PIRSF500136">
    <property type="entry name" value="UDP_ManNAc_DH"/>
    <property type="match status" value="1"/>
</dbReference>
<dbReference type="InterPro" id="IPR036291">
    <property type="entry name" value="NAD(P)-bd_dom_sf"/>
</dbReference>